<name>B6IFG6_CAEBR</name>
<proteinExistence type="predicted"/>
<dbReference type="RefSeq" id="XP_045098217.1">
    <property type="nucleotide sequence ID" value="XM_045244388.1"/>
</dbReference>
<dbReference type="HOGENOM" id="CLU_3423382_0_0_1"/>
<gene>
    <name evidence="2" type="ORF">CBG26119</name>
    <name evidence="2" type="ORF">CBG_26119</name>
</gene>
<sequence length="23" mass="3002">MRIEKRRRKHTILKRIEPRTRNI</sequence>
<accession>B6IFG6</accession>
<feature type="region of interest" description="Disordered" evidence="1">
    <location>
        <begin position="1"/>
        <end position="23"/>
    </location>
</feature>
<dbReference type="AlphaFoldDB" id="B6IFG6"/>
<evidence type="ECO:0000313" key="2">
    <source>
        <dbReference type="EMBL" id="CAR98646.1"/>
    </source>
</evidence>
<dbReference type="EMBL" id="HE601339">
    <property type="protein sequence ID" value="CAR98646.1"/>
    <property type="molecule type" value="Genomic_DNA"/>
</dbReference>
<reference evidence="2 3" key="1">
    <citation type="journal article" date="2003" name="PLoS Biol.">
        <title>The genome sequence of Caenorhabditis briggsae: a platform for comparative genomics.</title>
        <authorList>
            <person name="Stein L.D."/>
            <person name="Bao Z."/>
            <person name="Blasiar D."/>
            <person name="Blumenthal T."/>
            <person name="Brent M.R."/>
            <person name="Chen N."/>
            <person name="Chinwalla A."/>
            <person name="Clarke L."/>
            <person name="Clee C."/>
            <person name="Coghlan A."/>
            <person name="Coulson A."/>
            <person name="D'Eustachio P."/>
            <person name="Fitch D.H."/>
            <person name="Fulton L.A."/>
            <person name="Fulton R.E."/>
            <person name="Griffiths-Jones S."/>
            <person name="Harris T.W."/>
            <person name="Hillier L.W."/>
            <person name="Kamath R."/>
            <person name="Kuwabara P.E."/>
            <person name="Mardis E.R."/>
            <person name="Marra M.A."/>
            <person name="Miner T.L."/>
            <person name="Minx P."/>
            <person name="Mullikin J.C."/>
            <person name="Plumb R.W."/>
            <person name="Rogers J."/>
            <person name="Schein J.E."/>
            <person name="Sohrmann M."/>
            <person name="Spieth J."/>
            <person name="Stajich J.E."/>
            <person name="Wei C."/>
            <person name="Willey D."/>
            <person name="Wilson R.K."/>
            <person name="Durbin R."/>
            <person name="Waterston R.H."/>
        </authorList>
    </citation>
    <scope>NUCLEOTIDE SEQUENCE [LARGE SCALE GENOMIC DNA]</scope>
    <source>
        <strain evidence="2 3">AF16</strain>
    </source>
</reference>
<dbReference type="GeneID" id="68917600"/>
<dbReference type="KEGG" id="cbr:CBG_26119"/>
<evidence type="ECO:0000256" key="1">
    <source>
        <dbReference type="SAM" id="MobiDB-lite"/>
    </source>
</evidence>
<feature type="compositionally biased region" description="Basic and acidic residues" evidence="1">
    <location>
        <begin position="14"/>
        <end position="23"/>
    </location>
</feature>
<organism evidence="2 3">
    <name type="scientific">Caenorhabditis briggsae</name>
    <dbReference type="NCBI Taxonomy" id="6238"/>
    <lineage>
        <taxon>Eukaryota</taxon>
        <taxon>Metazoa</taxon>
        <taxon>Ecdysozoa</taxon>
        <taxon>Nematoda</taxon>
        <taxon>Chromadorea</taxon>
        <taxon>Rhabditida</taxon>
        <taxon>Rhabditina</taxon>
        <taxon>Rhabditomorpha</taxon>
        <taxon>Rhabditoidea</taxon>
        <taxon>Rhabditidae</taxon>
        <taxon>Peloderinae</taxon>
        <taxon>Caenorhabditis</taxon>
    </lineage>
</organism>
<evidence type="ECO:0000313" key="3">
    <source>
        <dbReference type="Proteomes" id="UP000008549"/>
    </source>
</evidence>
<dbReference type="InParanoid" id="B6IFG6"/>
<keyword evidence="3" id="KW-1185">Reference proteome</keyword>
<dbReference type="CTD" id="68917600"/>
<feature type="compositionally biased region" description="Basic residues" evidence="1">
    <location>
        <begin position="1"/>
        <end position="13"/>
    </location>
</feature>
<reference evidence="2 3" key="2">
    <citation type="journal article" date="2011" name="PLoS Genet.">
        <title>Caenorhabditis briggsae recombinant inbred line genotypes reveal inter-strain incompatibility and the evolution of recombination.</title>
        <authorList>
            <person name="Ross J.A."/>
            <person name="Koboldt D.C."/>
            <person name="Staisch J.E."/>
            <person name="Chamberlin H.M."/>
            <person name="Gupta B.P."/>
            <person name="Miller R.D."/>
            <person name="Baird S.E."/>
            <person name="Haag E.S."/>
        </authorList>
    </citation>
    <scope>NUCLEOTIDE SEQUENCE [LARGE SCALE GENOMIC DNA]</scope>
    <source>
        <strain evidence="2 3">AF16</strain>
    </source>
</reference>
<dbReference type="Proteomes" id="UP000008549">
    <property type="component" value="Unassembled WGS sequence"/>
</dbReference>
<protein>
    <submittedName>
        <fullName evidence="2">Protein CBG26119</fullName>
    </submittedName>
</protein>